<dbReference type="InterPro" id="IPR013087">
    <property type="entry name" value="Znf_C2H2_type"/>
</dbReference>
<proteinExistence type="predicted"/>
<evidence type="ECO:0000313" key="4">
    <source>
        <dbReference type="EMBL" id="KAK1850056.1"/>
    </source>
</evidence>
<evidence type="ECO:0000256" key="1">
    <source>
        <dbReference type="PROSITE-ProRule" id="PRU00042"/>
    </source>
</evidence>
<feature type="region of interest" description="Disordered" evidence="2">
    <location>
        <begin position="559"/>
        <end position="594"/>
    </location>
</feature>
<feature type="region of interest" description="Disordered" evidence="2">
    <location>
        <begin position="1"/>
        <end position="25"/>
    </location>
</feature>
<comment type="caution">
    <text evidence="4">The sequence shown here is derived from an EMBL/GenBank/DDBJ whole genome shotgun (WGS) entry which is preliminary data.</text>
</comment>
<name>A0AAD9AKS6_9PEZI</name>
<evidence type="ECO:0000259" key="3">
    <source>
        <dbReference type="PROSITE" id="PS50157"/>
    </source>
</evidence>
<evidence type="ECO:0000313" key="5">
    <source>
        <dbReference type="Proteomes" id="UP001243330"/>
    </source>
</evidence>
<feature type="compositionally biased region" description="Low complexity" evidence="2">
    <location>
        <begin position="458"/>
        <end position="478"/>
    </location>
</feature>
<organism evidence="4 5">
    <name type="scientific">Colletotrichum chrysophilum</name>
    <dbReference type="NCBI Taxonomy" id="1836956"/>
    <lineage>
        <taxon>Eukaryota</taxon>
        <taxon>Fungi</taxon>
        <taxon>Dikarya</taxon>
        <taxon>Ascomycota</taxon>
        <taxon>Pezizomycotina</taxon>
        <taxon>Sordariomycetes</taxon>
        <taxon>Hypocreomycetidae</taxon>
        <taxon>Glomerellales</taxon>
        <taxon>Glomerellaceae</taxon>
        <taxon>Colletotrichum</taxon>
        <taxon>Colletotrichum gloeosporioides species complex</taxon>
    </lineage>
</organism>
<dbReference type="Gene3D" id="3.30.160.60">
    <property type="entry name" value="Classic Zinc Finger"/>
    <property type="match status" value="1"/>
</dbReference>
<gene>
    <name evidence="4" type="ORF">CCHR01_07294</name>
</gene>
<evidence type="ECO:0000256" key="2">
    <source>
        <dbReference type="SAM" id="MobiDB-lite"/>
    </source>
</evidence>
<reference evidence="4" key="1">
    <citation type="submission" date="2023-01" db="EMBL/GenBank/DDBJ databases">
        <title>Colletotrichum chrysophilum M932 genome sequence.</title>
        <authorList>
            <person name="Baroncelli R."/>
        </authorList>
    </citation>
    <scope>NUCLEOTIDE SEQUENCE</scope>
    <source>
        <strain evidence="4">M932</strain>
    </source>
</reference>
<keyword evidence="1" id="KW-0863">Zinc-finger</keyword>
<dbReference type="SMART" id="SM00355">
    <property type="entry name" value="ZnF_C2H2"/>
    <property type="match status" value="3"/>
</dbReference>
<dbReference type="PROSITE" id="PS00028">
    <property type="entry name" value="ZINC_FINGER_C2H2_1"/>
    <property type="match status" value="1"/>
</dbReference>
<feature type="compositionally biased region" description="Basic and acidic residues" evidence="2">
    <location>
        <begin position="1"/>
        <end position="22"/>
    </location>
</feature>
<dbReference type="SUPFAM" id="SSF57667">
    <property type="entry name" value="beta-beta-alpha zinc fingers"/>
    <property type="match status" value="1"/>
</dbReference>
<feature type="region of interest" description="Disordered" evidence="2">
    <location>
        <begin position="458"/>
        <end position="481"/>
    </location>
</feature>
<protein>
    <recommendedName>
        <fullName evidence="3">C2H2-type domain-containing protein</fullName>
    </recommendedName>
</protein>
<dbReference type="EMBL" id="JAQOWY010000128">
    <property type="protein sequence ID" value="KAK1850056.1"/>
    <property type="molecule type" value="Genomic_DNA"/>
</dbReference>
<dbReference type="InterPro" id="IPR036236">
    <property type="entry name" value="Znf_C2H2_sf"/>
</dbReference>
<feature type="compositionally biased region" description="Basic and acidic residues" evidence="2">
    <location>
        <begin position="559"/>
        <end position="574"/>
    </location>
</feature>
<feature type="domain" description="C2H2-type" evidence="3">
    <location>
        <begin position="484"/>
        <end position="508"/>
    </location>
</feature>
<dbReference type="AlphaFoldDB" id="A0AAD9AKS6"/>
<dbReference type="PROSITE" id="PS50157">
    <property type="entry name" value="ZINC_FINGER_C2H2_2"/>
    <property type="match status" value="1"/>
</dbReference>
<keyword evidence="5" id="KW-1185">Reference proteome</keyword>
<accession>A0AAD9AKS6</accession>
<keyword evidence="1" id="KW-0862">Zinc</keyword>
<dbReference type="Proteomes" id="UP001243330">
    <property type="component" value="Unassembled WGS sequence"/>
</dbReference>
<sequence>MALHHDPPVNDRLDQYDHDGDPGRLVPEPPWTCALEIDERSDLTRLSLHIGCASDGCDEMDCSTITENDYSDDGGCHTAPSWTSPVDSNMLPILGSLPNMMQKSQLPAHAMTRRYRRMSCCNPDISVSYLSMFRRAEDAARCDVATSDIANVGPFRAGGKGAMIQGREDHKQETFGLGYDHPRAACAAIACQDFHITPRRQEVIGIMKNLSVAVGQGPEYVVKLLERTSKLDDSRSHIAHTQPTPFVNRYAQHIAESTTIYDHSYNHFDQQPSASPTKLIEMSAATSTRVGRLEGDNTTHTEIDPLLTTTMAVTSTGWPYGAQPGCAAPHDTMENMFTQGSPLSELYDSPDEMAWATYINEEMLAPSDFTMNYPYPTDTSSPEDIINDPTVQYDVEQSLFSFNDPLPDLSASSDYLSGDQLSVSCFGSANTSPFEQSLDYIPDDMDFLQDSSSMPVWPLSSTTASPLPTSTTSPTSPDAADHPYRCTTDNCTKTFRKEAQLKQHQRVHRKSLVCTICRAERHTEHKFAQVRDLERHLQARHPEVAQTANVRSEIRECPHPGCDHRGRRDNVSRHHESKHGKKLKWKRGVPHVVG</sequence>
<keyword evidence="1" id="KW-0479">Metal-binding</keyword>
<dbReference type="GO" id="GO:0008270">
    <property type="term" value="F:zinc ion binding"/>
    <property type="evidence" value="ECO:0007669"/>
    <property type="project" value="UniProtKB-KW"/>
</dbReference>
<feature type="compositionally biased region" description="Basic residues" evidence="2">
    <location>
        <begin position="575"/>
        <end position="594"/>
    </location>
</feature>